<gene>
    <name evidence="9" type="primary">uraD</name>
    <name evidence="9" type="ORF">DDQ50_03985</name>
</gene>
<proteinExistence type="predicted"/>
<name>A0A2V1HTK0_9MICO</name>
<protein>
    <recommendedName>
        <fullName evidence="3">2-oxo-4-hydroxy-4-carboxy-5-ureidoimidazoline decarboxylase</fullName>
        <ecNumber evidence="3">4.1.1.97</ecNumber>
    </recommendedName>
</protein>
<dbReference type="InterPro" id="IPR017595">
    <property type="entry name" value="OHCU_decarboxylase-2"/>
</dbReference>
<evidence type="ECO:0000259" key="8">
    <source>
        <dbReference type="Pfam" id="PF09349"/>
    </source>
</evidence>
<dbReference type="SUPFAM" id="SSF158694">
    <property type="entry name" value="UraD-Like"/>
    <property type="match status" value="1"/>
</dbReference>
<dbReference type="InterPro" id="IPR036778">
    <property type="entry name" value="OHCU_decarboxylase_sf"/>
</dbReference>
<feature type="region of interest" description="Disordered" evidence="7">
    <location>
        <begin position="62"/>
        <end position="84"/>
    </location>
</feature>
<dbReference type="InterPro" id="IPR018020">
    <property type="entry name" value="OHCU_decarboxylase"/>
</dbReference>
<keyword evidence="10" id="KW-1185">Reference proteome</keyword>
<sequence length="165" mass="17607">MPDLSDAELRDRLTAALGIVRWVDAVAAHAPYASVEQLQRIGRDEATPLSAAELDEAVSHHPRIGEKAQQTGTSATLSAGEQGGLGDADARIDADIAAGNAAYEERFGRVFLIRAAGRSRAEVLAELTRRLESSPQAESDEAAEQLRQIMELRLATLFADGKGIS</sequence>
<keyword evidence="4" id="KW-0659">Purine metabolism</keyword>
<feature type="compositionally biased region" description="Polar residues" evidence="7">
    <location>
        <begin position="68"/>
        <end position="79"/>
    </location>
</feature>
<evidence type="ECO:0000256" key="3">
    <source>
        <dbReference type="ARBA" id="ARBA00012257"/>
    </source>
</evidence>
<dbReference type="GO" id="GO:0019628">
    <property type="term" value="P:urate catabolic process"/>
    <property type="evidence" value="ECO:0007669"/>
    <property type="project" value="TreeGrafter"/>
</dbReference>
<keyword evidence="6" id="KW-0456">Lyase</keyword>
<dbReference type="RefSeq" id="WP_116755386.1">
    <property type="nucleotide sequence ID" value="NZ_JBHUEX010000001.1"/>
</dbReference>
<evidence type="ECO:0000256" key="7">
    <source>
        <dbReference type="SAM" id="MobiDB-lite"/>
    </source>
</evidence>
<comment type="catalytic activity">
    <reaction evidence="1">
        <text>5-hydroxy-2-oxo-4-ureido-2,5-dihydro-1H-imidazole-5-carboxylate + H(+) = (S)-allantoin + CO2</text>
        <dbReference type="Rhea" id="RHEA:26301"/>
        <dbReference type="ChEBI" id="CHEBI:15378"/>
        <dbReference type="ChEBI" id="CHEBI:15678"/>
        <dbReference type="ChEBI" id="CHEBI:16526"/>
        <dbReference type="ChEBI" id="CHEBI:58639"/>
        <dbReference type="EC" id="4.1.1.97"/>
    </reaction>
</comment>
<dbReference type="EC" id="4.1.1.97" evidence="3"/>
<keyword evidence="5" id="KW-0210">Decarboxylase</keyword>
<evidence type="ECO:0000256" key="1">
    <source>
        <dbReference type="ARBA" id="ARBA00001163"/>
    </source>
</evidence>
<reference evidence="9 10" key="1">
    <citation type="submission" date="2018-05" db="EMBL/GenBank/DDBJ databases">
        <title>Amnibacterium sp. M8JJ-5, whole genome shotgun sequence.</title>
        <authorList>
            <person name="Tuo L."/>
        </authorList>
    </citation>
    <scope>NUCLEOTIDE SEQUENCE [LARGE SCALE GENOMIC DNA]</scope>
    <source>
        <strain evidence="9 10">M8JJ-5</strain>
    </source>
</reference>
<dbReference type="EMBL" id="QEOP01000001">
    <property type="protein sequence ID" value="PVZ95651.1"/>
    <property type="molecule type" value="Genomic_DNA"/>
</dbReference>
<evidence type="ECO:0000313" key="9">
    <source>
        <dbReference type="EMBL" id="PVZ95651.1"/>
    </source>
</evidence>
<dbReference type="NCBIfam" id="NF010372">
    <property type="entry name" value="PRK13798.1"/>
    <property type="match status" value="1"/>
</dbReference>
<evidence type="ECO:0000256" key="6">
    <source>
        <dbReference type="ARBA" id="ARBA00023239"/>
    </source>
</evidence>
<evidence type="ECO:0000256" key="5">
    <source>
        <dbReference type="ARBA" id="ARBA00022793"/>
    </source>
</evidence>
<evidence type="ECO:0000313" key="10">
    <source>
        <dbReference type="Proteomes" id="UP000244893"/>
    </source>
</evidence>
<organism evidence="9 10">
    <name type="scientific">Amnibacterium flavum</name>
    <dbReference type="NCBI Taxonomy" id="2173173"/>
    <lineage>
        <taxon>Bacteria</taxon>
        <taxon>Bacillati</taxon>
        <taxon>Actinomycetota</taxon>
        <taxon>Actinomycetes</taxon>
        <taxon>Micrococcales</taxon>
        <taxon>Microbacteriaceae</taxon>
        <taxon>Amnibacterium</taxon>
    </lineage>
</organism>
<dbReference type="Gene3D" id="1.10.3330.10">
    <property type="entry name" value="Oxo-4-hydroxy-4-carboxy-5-ureidoimidazoline decarboxylase"/>
    <property type="match status" value="1"/>
</dbReference>
<dbReference type="AlphaFoldDB" id="A0A2V1HTK0"/>
<comment type="pathway">
    <text evidence="2">Purine metabolism; urate degradation; (S)-allantoin from urate: step 3/3.</text>
</comment>
<dbReference type="PANTHER" id="PTHR43466:SF1">
    <property type="entry name" value="2-OXO-4-HYDROXY-4-CARBOXY-5-UREIDOIMIDAZOLINE DECARBOXYLASE-RELATED"/>
    <property type="match status" value="1"/>
</dbReference>
<dbReference type="Pfam" id="PF09349">
    <property type="entry name" value="OHCU_decarbox"/>
    <property type="match status" value="1"/>
</dbReference>
<dbReference type="GO" id="GO:0006144">
    <property type="term" value="P:purine nucleobase metabolic process"/>
    <property type="evidence" value="ECO:0007669"/>
    <property type="project" value="UniProtKB-KW"/>
</dbReference>
<dbReference type="GO" id="GO:0051997">
    <property type="term" value="F:2-oxo-4-hydroxy-4-carboxy-5-ureidoimidazoline decarboxylase activity"/>
    <property type="evidence" value="ECO:0007669"/>
    <property type="project" value="UniProtKB-EC"/>
</dbReference>
<dbReference type="Proteomes" id="UP000244893">
    <property type="component" value="Unassembled WGS sequence"/>
</dbReference>
<dbReference type="PANTHER" id="PTHR43466">
    <property type="entry name" value="2-OXO-4-HYDROXY-4-CARBOXY-5-UREIDOIMIDAZOLINE DECARBOXYLASE-RELATED"/>
    <property type="match status" value="1"/>
</dbReference>
<dbReference type="OrthoDB" id="5243781at2"/>
<evidence type="ECO:0000256" key="4">
    <source>
        <dbReference type="ARBA" id="ARBA00022631"/>
    </source>
</evidence>
<feature type="domain" description="Oxo-4-hydroxy-4-carboxy-5-ureidoimidazoline decarboxylase" evidence="8">
    <location>
        <begin position="3"/>
        <end position="155"/>
    </location>
</feature>
<accession>A0A2V1HTK0</accession>
<evidence type="ECO:0000256" key="2">
    <source>
        <dbReference type="ARBA" id="ARBA00004754"/>
    </source>
</evidence>
<comment type="caution">
    <text evidence="9">The sequence shown here is derived from an EMBL/GenBank/DDBJ whole genome shotgun (WGS) entry which is preliminary data.</text>
</comment>
<dbReference type="NCBIfam" id="TIGR03180">
    <property type="entry name" value="UraD_2"/>
    <property type="match status" value="1"/>
</dbReference>